<reference evidence="1" key="1">
    <citation type="submission" date="2018-06" db="EMBL/GenBank/DDBJ databases">
        <authorList>
            <person name="Zhirakovskaya E."/>
        </authorList>
    </citation>
    <scope>NUCLEOTIDE SEQUENCE</scope>
</reference>
<organism evidence="1">
    <name type="scientific">hydrothermal vent metagenome</name>
    <dbReference type="NCBI Taxonomy" id="652676"/>
    <lineage>
        <taxon>unclassified sequences</taxon>
        <taxon>metagenomes</taxon>
        <taxon>ecological metagenomes</taxon>
    </lineage>
</organism>
<evidence type="ECO:0000313" key="1">
    <source>
        <dbReference type="EMBL" id="VAW96930.1"/>
    </source>
</evidence>
<sequence>MKTSKKLQWYKLFALLIFISQTGLAMAVVKNKPVYFILTQQQWSAPKTAESVLTMPAIHNVMKQLSDKKGYTLRIRYSGGEVGMLWASELKGWLVSLGLASSSIELQSGSLNVQEIELSINKTLY</sequence>
<accession>A0A3B1A5U8</accession>
<protein>
    <submittedName>
        <fullName evidence="1">Uncharacterized protein</fullName>
    </submittedName>
</protein>
<gene>
    <name evidence="1" type="ORF">MNBD_GAMMA23-1367</name>
</gene>
<name>A0A3B1A5U8_9ZZZZ</name>
<dbReference type="AlphaFoldDB" id="A0A3B1A5U8"/>
<proteinExistence type="predicted"/>
<dbReference type="EMBL" id="UOFT01000054">
    <property type="protein sequence ID" value="VAW96930.1"/>
    <property type="molecule type" value="Genomic_DNA"/>
</dbReference>